<evidence type="ECO:0000313" key="2">
    <source>
        <dbReference type="EMBL" id="UPW40918.1"/>
    </source>
</evidence>
<name>A0A976R8H4_9VIRU</name>
<dbReference type="EMBL" id="OM869518">
    <property type="protein sequence ID" value="UPW40918.1"/>
    <property type="molecule type" value="Genomic_DNA"/>
</dbReference>
<sequence>MRKKIRNRRRDRRVFGRTARRSRRVNSAGFHMRGGYRL</sequence>
<proteinExistence type="predicted"/>
<protein>
    <submittedName>
        <fullName evidence="2">Uncharacterized protein</fullName>
    </submittedName>
</protein>
<evidence type="ECO:0000256" key="1">
    <source>
        <dbReference type="SAM" id="MobiDB-lite"/>
    </source>
</evidence>
<organism evidence="2">
    <name type="scientific">Sigmofec virus UA08Rod_6120</name>
    <dbReference type="NCBI Taxonomy" id="2929453"/>
    <lineage>
        <taxon>Viruses</taxon>
        <taxon>Monodnaviria</taxon>
        <taxon>Sangervirae</taxon>
        <taxon>Phixviricota</taxon>
        <taxon>Malgrandaviricetes</taxon>
        <taxon>Petitvirales</taxon>
        <taxon>Microviridae</taxon>
    </lineage>
</organism>
<accession>A0A976R8H4</accession>
<feature type="compositionally biased region" description="Basic residues" evidence="1">
    <location>
        <begin position="1"/>
        <end position="12"/>
    </location>
</feature>
<feature type="region of interest" description="Disordered" evidence="1">
    <location>
        <begin position="1"/>
        <end position="38"/>
    </location>
</feature>
<reference evidence="2" key="1">
    <citation type="submission" date="2022-02" db="EMBL/GenBank/DDBJ databases">
        <title>Towards deciphering the DNA virus diversity associated with rodent species in the families Cricetidae and Heteromyidae.</title>
        <authorList>
            <person name="Lund M."/>
            <person name="Larsen B.B."/>
            <person name="Gryseels S."/>
            <person name="Kraberger S."/>
            <person name="Rowsey D.M."/>
            <person name="Steger L."/>
            <person name="Yule K.M."/>
            <person name="Upham N.S."/>
            <person name="Worobey M."/>
            <person name="Van Doorslaer K."/>
            <person name="Varsani A."/>
        </authorList>
    </citation>
    <scope>NUCLEOTIDE SEQUENCE</scope>
    <source>
        <strain evidence="2">UA08Rod_6120</strain>
    </source>
</reference>